<reference evidence="1 2" key="1">
    <citation type="submission" date="2013-07" db="EMBL/GenBank/DDBJ databases">
        <title>The Genome Sequence of Kwoniella mangroviensis CBS10435.</title>
        <authorList>
            <consortium name="The Broad Institute Genome Sequencing Platform"/>
            <person name="Cuomo C."/>
            <person name="Litvintseva A."/>
            <person name="Chen Y."/>
            <person name="Heitman J."/>
            <person name="Sun S."/>
            <person name="Springer D."/>
            <person name="Dromer F."/>
            <person name="Young S.K."/>
            <person name="Zeng Q."/>
            <person name="Gargeya S."/>
            <person name="Fitzgerald M."/>
            <person name="Abouelleil A."/>
            <person name="Alvarado L."/>
            <person name="Berlin A.M."/>
            <person name="Chapman S.B."/>
            <person name="Dewar J."/>
            <person name="Goldberg J."/>
            <person name="Griggs A."/>
            <person name="Gujja S."/>
            <person name="Hansen M."/>
            <person name="Howarth C."/>
            <person name="Imamovic A."/>
            <person name="Larimer J."/>
            <person name="McCowan C."/>
            <person name="Murphy C."/>
            <person name="Pearson M."/>
            <person name="Priest M."/>
            <person name="Roberts A."/>
            <person name="Saif S."/>
            <person name="Shea T."/>
            <person name="Sykes S."/>
            <person name="Wortman J."/>
            <person name="Nusbaum C."/>
            <person name="Birren B."/>
        </authorList>
    </citation>
    <scope>NUCLEOTIDE SEQUENCE [LARGE SCALE GENOMIC DNA]</scope>
    <source>
        <strain evidence="1 2">CBS 10435</strain>
    </source>
</reference>
<dbReference type="AlphaFoldDB" id="A0A1B9IQ81"/>
<organism evidence="1 2">
    <name type="scientific">Kwoniella mangroviensis CBS 10435</name>
    <dbReference type="NCBI Taxonomy" id="1331196"/>
    <lineage>
        <taxon>Eukaryota</taxon>
        <taxon>Fungi</taxon>
        <taxon>Dikarya</taxon>
        <taxon>Basidiomycota</taxon>
        <taxon>Agaricomycotina</taxon>
        <taxon>Tremellomycetes</taxon>
        <taxon>Tremellales</taxon>
        <taxon>Cryptococcaceae</taxon>
        <taxon>Kwoniella</taxon>
    </lineage>
</organism>
<gene>
    <name evidence="1" type="ORF">L486_05049</name>
</gene>
<evidence type="ECO:0000313" key="1">
    <source>
        <dbReference type="EMBL" id="OCF57590.1"/>
    </source>
</evidence>
<protein>
    <submittedName>
        <fullName evidence="1">Uncharacterized protein</fullName>
    </submittedName>
</protein>
<name>A0A1B9IQ81_9TREE</name>
<sequence>MLDNVDILPDAVDDTETEVYSAATREFKHTRSNDPASQSALTLTQEELINDWNNPIKDDIRAFIETACSTRLRDTITKRLNLSTDYINERLPERFPPGAQVLTSRHPNAPTHLRITVGTSYPFDNVRSESLKIPCFPFQHNGKVYSALEAGEEEEIENTAKRLMKDLARSIRSLPTSEGLSEGMIQRVAGSDLSTIAKSVEDDPALLETVRAALNMTFEERKASKRIYQGLLSDIALCPTPEADLADSLTLRLIWNAYDNGAGHFFSRDIGKPDDTLLDTSRYLV</sequence>
<dbReference type="EMBL" id="KI669463">
    <property type="protein sequence ID" value="OCF57590.1"/>
    <property type="molecule type" value="Genomic_DNA"/>
</dbReference>
<keyword evidence="2" id="KW-1185">Reference proteome</keyword>
<accession>A0A1B9IQ81</accession>
<evidence type="ECO:0000313" key="2">
    <source>
        <dbReference type="Proteomes" id="UP000092583"/>
    </source>
</evidence>
<proteinExistence type="predicted"/>
<dbReference type="Proteomes" id="UP000092583">
    <property type="component" value="Unassembled WGS sequence"/>
</dbReference>
<reference evidence="2" key="2">
    <citation type="submission" date="2013-12" db="EMBL/GenBank/DDBJ databases">
        <title>Evolution of pathogenesis and genome organization in the Tremellales.</title>
        <authorList>
            <person name="Cuomo C."/>
            <person name="Litvintseva A."/>
            <person name="Heitman J."/>
            <person name="Chen Y."/>
            <person name="Sun S."/>
            <person name="Springer D."/>
            <person name="Dromer F."/>
            <person name="Young S."/>
            <person name="Zeng Q."/>
            <person name="Chapman S."/>
            <person name="Gujja S."/>
            <person name="Saif S."/>
            <person name="Birren B."/>
        </authorList>
    </citation>
    <scope>NUCLEOTIDE SEQUENCE [LARGE SCALE GENOMIC DNA]</scope>
    <source>
        <strain evidence="2">CBS 10435</strain>
    </source>
</reference>